<name>A0A1S8KNS4_9LACT</name>
<protein>
    <submittedName>
        <fullName evidence="2">Peptidase</fullName>
    </submittedName>
</protein>
<gene>
    <name evidence="2" type="ORF">BWX42_06315</name>
</gene>
<feature type="transmembrane region" description="Helical" evidence="1">
    <location>
        <begin position="122"/>
        <end position="143"/>
    </location>
</feature>
<dbReference type="Proteomes" id="UP000190409">
    <property type="component" value="Unassembled WGS sequence"/>
</dbReference>
<sequence>MFTIFYDPYFYIVLIGVGISTLANLYIHLTYNKYSQVEATSQQTAAIICRQLLDVNGLTDVRLEGIRGELTDHYHPEEKTLRLSESTRHSSSVAAIGVAAHEVGHALQDETDYTPLKVRSNLVPITNFGQMAAMPILILGVLFGQNSGQYLIAFGLLLFSLTLIFQLVTLPVEFNASKRALAILDEQQILNRQELQQAKKILIAAALTYVATATASFLNILRLFVFNKNRR</sequence>
<evidence type="ECO:0000313" key="3">
    <source>
        <dbReference type="Proteomes" id="UP000190409"/>
    </source>
</evidence>
<accession>A0A1S8KNS4</accession>
<keyword evidence="1" id="KW-0812">Transmembrane</keyword>
<feature type="transmembrane region" description="Helical" evidence="1">
    <location>
        <begin position="9"/>
        <end position="27"/>
    </location>
</feature>
<organism evidence="2 3">
    <name type="scientific">Dolosigranulum pigrum</name>
    <dbReference type="NCBI Taxonomy" id="29394"/>
    <lineage>
        <taxon>Bacteria</taxon>
        <taxon>Bacillati</taxon>
        <taxon>Bacillota</taxon>
        <taxon>Bacilli</taxon>
        <taxon>Lactobacillales</taxon>
        <taxon>Carnobacteriaceae</taxon>
        <taxon>Dolosigranulum</taxon>
    </lineage>
</organism>
<keyword evidence="1" id="KW-1133">Transmembrane helix</keyword>
<evidence type="ECO:0000256" key="1">
    <source>
        <dbReference type="SAM" id="Phobius"/>
    </source>
</evidence>
<feature type="transmembrane region" description="Helical" evidence="1">
    <location>
        <begin position="150"/>
        <end position="168"/>
    </location>
</feature>
<dbReference type="RefSeq" id="WP_077862839.1">
    <property type="nucleotide sequence ID" value="NZ_CP040411.1"/>
</dbReference>
<dbReference type="EMBL" id="MUYF01000003">
    <property type="protein sequence ID" value="OOL81389.1"/>
    <property type="molecule type" value="Genomic_DNA"/>
</dbReference>
<evidence type="ECO:0000313" key="2">
    <source>
        <dbReference type="EMBL" id="OOL81389.1"/>
    </source>
</evidence>
<dbReference type="Pfam" id="PF04298">
    <property type="entry name" value="Zn_peptidase_2"/>
    <property type="match status" value="1"/>
</dbReference>
<dbReference type="PANTHER" id="PTHR36434:SF1">
    <property type="entry name" value="MEMBRANE PROTEASE YUGP-RELATED"/>
    <property type="match status" value="1"/>
</dbReference>
<dbReference type="PANTHER" id="PTHR36434">
    <property type="entry name" value="MEMBRANE PROTEASE YUGP-RELATED"/>
    <property type="match status" value="1"/>
</dbReference>
<reference evidence="2 3" key="1">
    <citation type="submission" date="2017-01" db="EMBL/GenBank/DDBJ databases">
        <title>Complete Genome Sequence of Dolosigranulum pigrum isolated from a Patient with interstitial lung disease.</title>
        <authorList>
            <person name="Mukhopadhyay R."/>
            <person name="Joaquin J."/>
            <person name="Hogue R."/>
            <person name="Fitzgerald S."/>
            <person name="Jospin G."/>
            <person name="Eisen J.A."/>
            <person name="Chaturvedi V."/>
        </authorList>
    </citation>
    <scope>NUCLEOTIDE SEQUENCE [LARGE SCALE GENOMIC DNA]</scope>
    <source>
        <strain evidence="2 3">15S00348</strain>
    </source>
</reference>
<feature type="transmembrane region" description="Helical" evidence="1">
    <location>
        <begin position="201"/>
        <end position="225"/>
    </location>
</feature>
<dbReference type="AlphaFoldDB" id="A0A1S8KNS4"/>
<dbReference type="InterPro" id="IPR007395">
    <property type="entry name" value="Zn_peptidase_2"/>
</dbReference>
<proteinExistence type="predicted"/>
<keyword evidence="1" id="KW-0472">Membrane</keyword>
<comment type="caution">
    <text evidence="2">The sequence shown here is derived from an EMBL/GenBank/DDBJ whole genome shotgun (WGS) entry which is preliminary data.</text>
</comment>